<evidence type="ECO:0000313" key="3">
    <source>
        <dbReference type="Proteomes" id="UP000182034"/>
    </source>
</evidence>
<reference evidence="3" key="1">
    <citation type="submission" date="2016-10" db="EMBL/GenBank/DDBJ databases">
        <authorList>
            <person name="Varghese N."/>
            <person name="Submissions S."/>
        </authorList>
    </citation>
    <scope>NUCLEOTIDE SEQUENCE [LARGE SCALE GENOMIC DNA]</scope>
    <source>
        <strain evidence="3">SUR2</strain>
    </source>
</reference>
<dbReference type="Proteomes" id="UP000182034">
    <property type="component" value="Unassembled WGS sequence"/>
</dbReference>
<feature type="domain" description="GmrSD restriction endonucleases N-terminal" evidence="1">
    <location>
        <begin position="10"/>
        <end position="228"/>
    </location>
</feature>
<organism evidence="2 3">
    <name type="scientific">Chryseobacterium limigenitum</name>
    <dbReference type="NCBI Taxonomy" id="1612149"/>
    <lineage>
        <taxon>Bacteria</taxon>
        <taxon>Pseudomonadati</taxon>
        <taxon>Bacteroidota</taxon>
        <taxon>Flavobacteriia</taxon>
        <taxon>Flavobacteriales</taxon>
        <taxon>Weeksellaceae</taxon>
        <taxon>Chryseobacterium group</taxon>
        <taxon>Chryseobacterium</taxon>
    </lineage>
</organism>
<dbReference type="EMBL" id="FPKW01000041">
    <property type="protein sequence ID" value="SFZ97111.1"/>
    <property type="molecule type" value="Genomic_DNA"/>
</dbReference>
<keyword evidence="3" id="KW-1185">Reference proteome</keyword>
<evidence type="ECO:0000313" key="2">
    <source>
        <dbReference type="EMBL" id="SFZ97111.1"/>
    </source>
</evidence>
<dbReference type="OrthoDB" id="3654724at2"/>
<sequence length="748" mass="87720">MKTGEKLTLTDIFTTKDLSVQIPIIQRDYAQGRNNKKSIRNEFLTVLFNALQDDKIVDLDFVYGYLENAKFIPLDGQQRLTTLFLLHYYLAVKDEKFDSFKTIFQQENLSKFTYKTRHSSRSFFDNLTSNGEVVLNDDIIISKLLKDQKWYFYEWENDPTVAGALTMLDAIEEKFKNSSGYFEKLVNNKLISFEFLNLDEYNLSDDLYIKMNARGKSLTSFENFKARFESIIESVDSDLRKEFVNSIDTTWCDLFWGLSKEYTPEKPAVDQLFLNYFSFITGLLFNKDEEIASNNEYDFNNFEIISLIYSSKENLKFLIDSLNLISASKDNVKEINLFFDNIFTNEADKNKVNIFEEETNLLTKLLFSFSSITHLDRFLLYSIIEFHLKFDYQKLTINNEIIELSRLVRNFVVDINQKGNDNSRDDVVPNIRFSNYPEIVGFIDKIISEKPFDQFDYNTSSSSYRKEFVQREIAKINYINLNPQFREAIQLLENHPNLKGNLSSFDLILQSNLDITNVANNFVELWKTVETNDILRCLLSYGDYSVHVGKCYFGALWYFGNKNKWERIFYANDKLPTILLDLFTDIESVKQKTVKTALQKLKKKEVDEEWRKLFINYPKMLISDTNIYSFRDEKYYKIDALDKYTLRGYHTNSFVNAVLHDSKLLSSNKIKNNGWEVDTNESVIQLKNSAYMTPVNDGWFISHSTKDIMNSLNGLSFKELDKKGILITPSKKENIIEVAIIFLNNYYK</sequence>
<dbReference type="STRING" id="1612149.SAMN05216324_1414"/>
<gene>
    <name evidence="2" type="ORF">SAMN05216324_1414</name>
</gene>
<dbReference type="Pfam" id="PF03235">
    <property type="entry name" value="GmrSD_N"/>
    <property type="match status" value="1"/>
</dbReference>
<proteinExistence type="predicted"/>
<protein>
    <recommendedName>
        <fullName evidence="1">GmrSD restriction endonucleases N-terminal domain-containing protein</fullName>
    </recommendedName>
</protein>
<dbReference type="InterPro" id="IPR004919">
    <property type="entry name" value="GmrSD_N"/>
</dbReference>
<dbReference type="RefSeq" id="WP_072412956.1">
    <property type="nucleotide sequence ID" value="NZ_FPKW01000041.1"/>
</dbReference>
<accession>A0A1K2IXN2</accession>
<dbReference type="AlphaFoldDB" id="A0A1K2IXN2"/>
<evidence type="ECO:0000259" key="1">
    <source>
        <dbReference type="Pfam" id="PF03235"/>
    </source>
</evidence>
<name>A0A1K2IXN2_9FLAO</name>